<proteinExistence type="predicted"/>
<protein>
    <submittedName>
        <fullName evidence="2">Uncharacterized protein</fullName>
    </submittedName>
</protein>
<sequence>MPEMPTSSSRRSVRTRSPTATSGDQPPSAKCRRLLDSQHASTATALLPNNDVQAAKGKLNNSHSINSSCQQALDKMTLLVLMFQQELVTLLAKLALEEIEPSGVDAGSFALAQSPGRSSA</sequence>
<evidence type="ECO:0000313" key="2">
    <source>
        <dbReference type="EMBL" id="VDN22236.1"/>
    </source>
</evidence>
<organism evidence="2 3">
    <name type="scientific">Dibothriocephalus latus</name>
    <name type="common">Fish tapeworm</name>
    <name type="synonym">Diphyllobothrium latum</name>
    <dbReference type="NCBI Taxonomy" id="60516"/>
    <lineage>
        <taxon>Eukaryota</taxon>
        <taxon>Metazoa</taxon>
        <taxon>Spiralia</taxon>
        <taxon>Lophotrochozoa</taxon>
        <taxon>Platyhelminthes</taxon>
        <taxon>Cestoda</taxon>
        <taxon>Eucestoda</taxon>
        <taxon>Diphyllobothriidea</taxon>
        <taxon>Diphyllobothriidae</taxon>
        <taxon>Dibothriocephalus</taxon>
    </lineage>
</organism>
<evidence type="ECO:0000313" key="3">
    <source>
        <dbReference type="Proteomes" id="UP000281553"/>
    </source>
</evidence>
<feature type="region of interest" description="Disordered" evidence="1">
    <location>
        <begin position="1"/>
        <end position="31"/>
    </location>
</feature>
<evidence type="ECO:0000256" key="1">
    <source>
        <dbReference type="SAM" id="MobiDB-lite"/>
    </source>
</evidence>
<reference evidence="2 3" key="1">
    <citation type="submission" date="2018-11" db="EMBL/GenBank/DDBJ databases">
        <authorList>
            <consortium name="Pathogen Informatics"/>
        </authorList>
    </citation>
    <scope>NUCLEOTIDE SEQUENCE [LARGE SCALE GENOMIC DNA]</scope>
</reference>
<dbReference type="Proteomes" id="UP000281553">
    <property type="component" value="Unassembled WGS sequence"/>
</dbReference>
<dbReference type="AlphaFoldDB" id="A0A3P7PVZ7"/>
<accession>A0A3P7PVZ7</accession>
<name>A0A3P7PVZ7_DIBLA</name>
<dbReference type="EMBL" id="UYRU01072423">
    <property type="protein sequence ID" value="VDN22236.1"/>
    <property type="molecule type" value="Genomic_DNA"/>
</dbReference>
<feature type="compositionally biased region" description="Low complexity" evidence="1">
    <location>
        <begin position="1"/>
        <end position="22"/>
    </location>
</feature>
<keyword evidence="3" id="KW-1185">Reference proteome</keyword>
<gene>
    <name evidence="2" type="ORF">DILT_LOCUS14012</name>
</gene>